<protein>
    <recommendedName>
        <fullName evidence="5">Extracellular solute-binding protein, family 7</fullName>
    </recommendedName>
</protein>
<evidence type="ECO:0000256" key="2">
    <source>
        <dbReference type="SAM" id="SignalP"/>
    </source>
</evidence>
<dbReference type="STRING" id="555512.SAMN04487993_101824"/>
<dbReference type="InterPro" id="IPR038404">
    <property type="entry name" value="TRAP_DctP_sf"/>
</dbReference>
<keyword evidence="4" id="KW-1185">Reference proteome</keyword>
<proteinExistence type="predicted"/>
<dbReference type="RefSeq" id="WP_089849690.1">
    <property type="nucleotide sequence ID" value="NZ_FNEJ01000018.1"/>
</dbReference>
<dbReference type="GO" id="GO:0030313">
    <property type="term" value="C:cell envelope"/>
    <property type="evidence" value="ECO:0007669"/>
    <property type="project" value="UniProtKB-SubCell"/>
</dbReference>
<sequence length="165" mass="17350">MIRHTGKPLITTALSSVLFAGAFTGPALAQELIEGHLNIIGSASFMPLYAEREMPFWTQTLAEESDGLITADVRPFNAFNEAGLNGTELLRLLQQGVADAATPILSYLAADDPMSEAIDLAGIAPDLASARAVSEAWAPVLDAHFAERNDARVLGVLAYPSGAVG</sequence>
<accession>A0A1G8R047</accession>
<dbReference type="EMBL" id="FNEJ01000018">
    <property type="protein sequence ID" value="SDJ10311.1"/>
    <property type="molecule type" value="Genomic_DNA"/>
</dbReference>
<comment type="subcellular location">
    <subcellularLocation>
        <location evidence="1">Cell envelope</location>
    </subcellularLocation>
</comment>
<feature type="chain" id="PRO_5011484031" description="Extracellular solute-binding protein, family 7" evidence="2">
    <location>
        <begin position="30"/>
        <end position="165"/>
    </location>
</feature>
<dbReference type="Gene3D" id="3.40.190.170">
    <property type="entry name" value="Bacterial extracellular solute-binding protein, family 7"/>
    <property type="match status" value="1"/>
</dbReference>
<evidence type="ECO:0000313" key="4">
    <source>
        <dbReference type="Proteomes" id="UP000199093"/>
    </source>
</evidence>
<dbReference type="Proteomes" id="UP000199093">
    <property type="component" value="Unassembled WGS sequence"/>
</dbReference>
<evidence type="ECO:0008006" key="5">
    <source>
        <dbReference type="Google" id="ProtNLM"/>
    </source>
</evidence>
<dbReference type="OrthoDB" id="8673861at2"/>
<dbReference type="AlphaFoldDB" id="A0A1G8R047"/>
<reference evidence="3 4" key="1">
    <citation type="submission" date="2016-10" db="EMBL/GenBank/DDBJ databases">
        <authorList>
            <person name="de Groot N.N."/>
        </authorList>
    </citation>
    <scope>NUCLEOTIDE SEQUENCE [LARGE SCALE GENOMIC DNA]</scope>
    <source>
        <strain evidence="3 4">DSM 26424</strain>
    </source>
</reference>
<keyword evidence="2" id="KW-0732">Signal</keyword>
<feature type="signal peptide" evidence="2">
    <location>
        <begin position="1"/>
        <end position="29"/>
    </location>
</feature>
<name>A0A1G8R047_9RHOB</name>
<evidence type="ECO:0000313" key="3">
    <source>
        <dbReference type="EMBL" id="SDJ10311.1"/>
    </source>
</evidence>
<gene>
    <name evidence="3" type="ORF">SAMN04487993_101824</name>
</gene>
<organism evidence="3 4">
    <name type="scientific">Salipiger marinus</name>
    <dbReference type="NCBI Taxonomy" id="555512"/>
    <lineage>
        <taxon>Bacteria</taxon>
        <taxon>Pseudomonadati</taxon>
        <taxon>Pseudomonadota</taxon>
        <taxon>Alphaproteobacteria</taxon>
        <taxon>Rhodobacterales</taxon>
        <taxon>Roseobacteraceae</taxon>
        <taxon>Salipiger</taxon>
    </lineage>
</organism>
<evidence type="ECO:0000256" key="1">
    <source>
        <dbReference type="ARBA" id="ARBA00004196"/>
    </source>
</evidence>